<protein>
    <submittedName>
        <fullName evidence="1">Uncharacterized protein</fullName>
    </submittedName>
</protein>
<proteinExistence type="predicted"/>
<dbReference type="EMBL" id="AMFJ01034104">
    <property type="protein sequence ID" value="EKD30270.1"/>
    <property type="molecule type" value="Genomic_DNA"/>
</dbReference>
<organism evidence="1">
    <name type="scientific">uncultured bacterium</name>
    <name type="common">gcode 4</name>
    <dbReference type="NCBI Taxonomy" id="1234023"/>
    <lineage>
        <taxon>Bacteria</taxon>
        <taxon>environmental samples</taxon>
    </lineage>
</organism>
<feature type="non-terminal residue" evidence="1">
    <location>
        <position position="21"/>
    </location>
</feature>
<sequence>MQIPSPLYNAILFFRRDIRRR</sequence>
<gene>
    <name evidence="1" type="ORF">ACD_78C00104G0009</name>
</gene>
<reference evidence="1" key="1">
    <citation type="journal article" date="2012" name="Science">
        <title>Fermentation, hydrogen, and sulfur metabolism in multiple uncultivated bacterial phyla.</title>
        <authorList>
            <person name="Wrighton K.C."/>
            <person name="Thomas B.C."/>
            <person name="Sharon I."/>
            <person name="Miller C.S."/>
            <person name="Castelle C.J."/>
            <person name="VerBerkmoes N.C."/>
            <person name="Wilkins M.J."/>
            <person name="Hettich R.L."/>
            <person name="Lipton M.S."/>
            <person name="Williams K.H."/>
            <person name="Long P.E."/>
            <person name="Banfield J.F."/>
        </authorList>
    </citation>
    <scope>NUCLEOTIDE SEQUENCE [LARGE SCALE GENOMIC DNA]</scope>
</reference>
<name>K1XIU4_9BACT</name>
<comment type="caution">
    <text evidence="1">The sequence shown here is derived from an EMBL/GenBank/DDBJ whole genome shotgun (WGS) entry which is preliminary data.</text>
</comment>
<evidence type="ECO:0000313" key="1">
    <source>
        <dbReference type="EMBL" id="EKD30270.1"/>
    </source>
</evidence>
<accession>K1XIU4</accession>
<dbReference type="AlphaFoldDB" id="K1XIU4"/>